<dbReference type="RefSeq" id="WP_186674580.1">
    <property type="nucleotide sequence ID" value="NZ_JABWRZ020000001.1"/>
</dbReference>
<accession>A0ABS6Q9S2</accession>
<sequence length="437" mass="47503">MRYNTGNPVGSDGSSSPFDLNDNAGIIDLWANDRSKRSVPDRLGAPRKTVFGLEQQVNDFLANQGYEPVVLNYVDGQPLVVERSTQLLMRENILYSARLPATFPVVLSGDWLDDQAELVTQVDRDFKVRVNKEVIPVSENIIVKIPSDYPDIQSALDDLYTKGASKEFRVDVVVESGHRLKKGFRIIDKDLSFVTIKSVDSVVYPAADFEHASNSDIGLDQIVARTSKIGFLSIRSRAPVWDILVDMESVPTVYGYVLNAGSYGYIRSFKGVVRTSDPSQSAGSNIIVAGNSTLDAMHAYAYDSLVSAITVTHRSNANIAELVATGTTGIGIDVSRGSTVYANLSNVSGREYGIDARRCFLAAQGAIFSGCTSAAIRASLDAKVVAVDAVITGSTPAFNFIMPEGGGRYFCNKRNGKWCSPKCFPRLPSRRCEQGHG</sequence>
<name>A0ABS6Q9S2_9PSED</name>
<evidence type="ECO:0000313" key="2">
    <source>
        <dbReference type="Proteomes" id="UP000609530"/>
    </source>
</evidence>
<dbReference type="Proteomes" id="UP000609530">
    <property type="component" value="Unassembled WGS sequence"/>
</dbReference>
<reference evidence="1 2" key="1">
    <citation type="journal article" date="2020" name="Microorganisms">
        <title>Reliable Identification of Environmental Pseudomonas Isolates Using the rpoD Gene.</title>
        <authorList>
            <consortium name="The Broad Institute Genome Sequencing Platform"/>
            <person name="Girard L."/>
            <person name="Lood C."/>
            <person name="Rokni-Zadeh H."/>
            <person name="van Noort V."/>
            <person name="Lavigne R."/>
            <person name="De Mot R."/>
        </authorList>
    </citation>
    <scope>NUCLEOTIDE SEQUENCE [LARGE SCALE GENOMIC DNA]</scope>
    <source>
        <strain evidence="1 2">RD9SR1</strain>
    </source>
</reference>
<evidence type="ECO:0008006" key="3">
    <source>
        <dbReference type="Google" id="ProtNLM"/>
    </source>
</evidence>
<organism evidence="1 2">
    <name type="scientific">Pseudomonas oryzicola</name>
    <dbReference type="NCBI Taxonomy" id="485876"/>
    <lineage>
        <taxon>Bacteria</taxon>
        <taxon>Pseudomonadati</taxon>
        <taxon>Pseudomonadota</taxon>
        <taxon>Gammaproteobacteria</taxon>
        <taxon>Pseudomonadales</taxon>
        <taxon>Pseudomonadaceae</taxon>
        <taxon>Pseudomonas</taxon>
    </lineage>
</organism>
<dbReference type="EMBL" id="JABWRZ020000001">
    <property type="protein sequence ID" value="MBV4490939.1"/>
    <property type="molecule type" value="Genomic_DNA"/>
</dbReference>
<gene>
    <name evidence="1" type="ORF">HU760_010075</name>
</gene>
<proteinExistence type="predicted"/>
<protein>
    <recommendedName>
        <fullName evidence="3">Right-handed parallel beta-helix repeat-containing protein</fullName>
    </recommendedName>
</protein>
<comment type="caution">
    <text evidence="1">The sequence shown here is derived from an EMBL/GenBank/DDBJ whole genome shotgun (WGS) entry which is preliminary data.</text>
</comment>
<evidence type="ECO:0000313" key="1">
    <source>
        <dbReference type="EMBL" id="MBV4490939.1"/>
    </source>
</evidence>
<keyword evidence="2" id="KW-1185">Reference proteome</keyword>